<keyword evidence="2" id="KW-1003">Cell membrane</keyword>
<feature type="transmembrane region" description="Helical" evidence="6">
    <location>
        <begin position="439"/>
        <end position="460"/>
    </location>
</feature>
<keyword evidence="5 6" id="KW-0472">Membrane</keyword>
<keyword evidence="3 6" id="KW-0812">Transmembrane</keyword>
<keyword evidence="8" id="KW-1185">Reference proteome</keyword>
<proteinExistence type="predicted"/>
<protein>
    <submittedName>
        <fullName evidence="7">YfcC family protein</fullName>
    </submittedName>
</protein>
<accession>A0ABP9DA29</accession>
<dbReference type="Proteomes" id="UP001500298">
    <property type="component" value="Unassembled WGS sequence"/>
</dbReference>
<feature type="transmembrane region" description="Helical" evidence="6">
    <location>
        <begin position="74"/>
        <end position="98"/>
    </location>
</feature>
<dbReference type="RefSeq" id="WP_345371173.1">
    <property type="nucleotide sequence ID" value="NZ_BAABJX010000028.1"/>
</dbReference>
<evidence type="ECO:0000256" key="2">
    <source>
        <dbReference type="ARBA" id="ARBA00022475"/>
    </source>
</evidence>
<evidence type="ECO:0000256" key="5">
    <source>
        <dbReference type="ARBA" id="ARBA00023136"/>
    </source>
</evidence>
<dbReference type="InterPro" id="IPR051679">
    <property type="entry name" value="DASS-Related_Transporters"/>
</dbReference>
<feature type="transmembrane region" description="Helical" evidence="6">
    <location>
        <begin position="198"/>
        <end position="217"/>
    </location>
</feature>
<sequence>MKFKLPETLVIVSSILLLFIGLTWVVPAGEFDRTMVNGRSLLVPGSYQEVAPSPQSLLSFFTAPLRGFASASEVIAFIFIVGGAFGMLNATGAINAGLQKLVQFSSQHPVYKWIIIPFIMLIFSFAGATFGMSEEVLVFILITIPLAHAMQLDTVVGVAIPFVGAGAGFAGAFYNPFTIGIAQGIAEIPTFSGLQYRLVVWTVMTFLAISFVMLYALRISKSPSKSVLYGQDALLQEENSKLKAENIPLTTSRILILFGFGGALLLLAWGVKVHGWYMVEIGALFLGLGIISALIGQMGSGAMVKAFTEGAKEMMTACLVVAFCKGILLIAEDGKIIDSLLYYISEPVKKMPKGLSVEVMFMVQSALNFFLPSGSGQAALTMPIMAPLSDLLGVSRQTAVLAFQLGDGLTNMIIPTSGVTMGVLAIGKIPYDKWLRFMLPLFVLLTVAGMLLLLGPVLFFEWQ</sequence>
<dbReference type="PANTHER" id="PTHR43652">
    <property type="entry name" value="BASIC AMINO ACID ANTIPORTER YFCC-RELATED"/>
    <property type="match status" value="1"/>
</dbReference>
<dbReference type="InterPro" id="IPR018385">
    <property type="entry name" value="C4_dicarb_anaerob_car-like"/>
</dbReference>
<dbReference type="Pfam" id="PF03606">
    <property type="entry name" value="DcuC"/>
    <property type="match status" value="1"/>
</dbReference>
<feature type="transmembrane region" description="Helical" evidence="6">
    <location>
        <begin position="275"/>
        <end position="295"/>
    </location>
</feature>
<feature type="transmembrane region" description="Helical" evidence="6">
    <location>
        <begin position="408"/>
        <end position="427"/>
    </location>
</feature>
<evidence type="ECO:0000256" key="1">
    <source>
        <dbReference type="ARBA" id="ARBA00004651"/>
    </source>
</evidence>
<feature type="transmembrane region" description="Helical" evidence="6">
    <location>
        <begin position="110"/>
        <end position="130"/>
    </location>
</feature>
<gene>
    <name evidence="7" type="ORF">GCM10023331_18490</name>
</gene>
<feature type="transmembrane region" description="Helical" evidence="6">
    <location>
        <begin position="359"/>
        <end position="388"/>
    </location>
</feature>
<feature type="transmembrane region" description="Helical" evidence="6">
    <location>
        <begin position="250"/>
        <end position="269"/>
    </location>
</feature>
<evidence type="ECO:0000256" key="6">
    <source>
        <dbReference type="SAM" id="Phobius"/>
    </source>
</evidence>
<evidence type="ECO:0000256" key="4">
    <source>
        <dbReference type="ARBA" id="ARBA00022989"/>
    </source>
</evidence>
<reference evidence="8" key="1">
    <citation type="journal article" date="2019" name="Int. J. Syst. Evol. Microbiol.">
        <title>The Global Catalogue of Microorganisms (GCM) 10K type strain sequencing project: providing services to taxonomists for standard genome sequencing and annotation.</title>
        <authorList>
            <consortium name="The Broad Institute Genomics Platform"/>
            <consortium name="The Broad Institute Genome Sequencing Center for Infectious Disease"/>
            <person name="Wu L."/>
            <person name="Ma J."/>
        </authorList>
    </citation>
    <scope>NUCLEOTIDE SEQUENCE [LARGE SCALE GENOMIC DNA]</scope>
    <source>
        <strain evidence="8">JCM 18326</strain>
    </source>
</reference>
<organism evidence="7 8">
    <name type="scientific">Algivirga pacifica</name>
    <dbReference type="NCBI Taxonomy" id="1162670"/>
    <lineage>
        <taxon>Bacteria</taxon>
        <taxon>Pseudomonadati</taxon>
        <taxon>Bacteroidota</taxon>
        <taxon>Cytophagia</taxon>
        <taxon>Cytophagales</taxon>
        <taxon>Flammeovirgaceae</taxon>
        <taxon>Algivirga</taxon>
    </lineage>
</organism>
<evidence type="ECO:0000313" key="7">
    <source>
        <dbReference type="EMBL" id="GAA4833553.1"/>
    </source>
</evidence>
<dbReference type="EMBL" id="BAABJX010000028">
    <property type="protein sequence ID" value="GAA4833553.1"/>
    <property type="molecule type" value="Genomic_DNA"/>
</dbReference>
<comment type="subcellular location">
    <subcellularLocation>
        <location evidence="1">Cell membrane</location>
        <topology evidence="1">Multi-pass membrane protein</topology>
    </subcellularLocation>
</comment>
<evidence type="ECO:0000313" key="8">
    <source>
        <dbReference type="Proteomes" id="UP001500298"/>
    </source>
</evidence>
<comment type="caution">
    <text evidence="7">The sequence shown here is derived from an EMBL/GenBank/DDBJ whole genome shotgun (WGS) entry which is preliminary data.</text>
</comment>
<dbReference type="PANTHER" id="PTHR43652:SF6">
    <property type="entry name" value="ARGININE REPRESSOR"/>
    <property type="match status" value="1"/>
</dbReference>
<keyword evidence="4 6" id="KW-1133">Transmembrane helix</keyword>
<name>A0ABP9DA29_9BACT</name>
<evidence type="ECO:0000256" key="3">
    <source>
        <dbReference type="ARBA" id="ARBA00022692"/>
    </source>
</evidence>